<comment type="subcellular location">
    <subcellularLocation>
        <location evidence="1">Endomembrane system</location>
        <topology evidence="1">Multi-pass membrane protein</topology>
    </subcellularLocation>
</comment>
<evidence type="ECO:0000256" key="7">
    <source>
        <dbReference type="SAM" id="Phobius"/>
    </source>
</evidence>
<sequence length="505" mass="57273">MSSTGSGGSTGVLRPRQLLVDSMRPVDAASVTFFRVSFAALMVAWAWNYLASGRVTDLYVSPQFHFTYAGFQWLQPWPGDGMYWHFIGLMGLALMILCGCFYRTAALLFAIGFSYVFLLERTNYQNHYYLVLLISWMLPWLPLNRMLSVDAIRKPALQSSTVPAWVLTLLRFQIAIPYIYGGIAKWTPDWILGQPMEMFLSTKGDLPIVGGWLATPGVGLLMSWSGMIFDLAIVPALLIRRTRPYAFVLCIAFHVTNSILFSIHVFPWLMIAASTLFFTPAWPRRLLSAPQLDVANHSSWRGSRRQWTAVVAILVFAVFQISWPLRSRLNQEPTSWSERGHLFSWRMMLRAKEVGIGFAVFDPATQAVANVDHKQFLSREQSEKFARDPQLVLQMAHFIADKFEQEMGRRPQVHAFVLASLNGRKPQLMLDPNQDLASVSASTLMSSGCLLSLSEPLRSPAWDVPISQWREHIELPEMKFLQPHSREVQTVDLTGTYSSPFNQEP</sequence>
<keyword evidence="2 7" id="KW-0812">Transmembrane</keyword>
<evidence type="ECO:0000256" key="2">
    <source>
        <dbReference type="ARBA" id="ARBA00022692"/>
    </source>
</evidence>
<dbReference type="GO" id="GO:0012505">
    <property type="term" value="C:endomembrane system"/>
    <property type="evidence" value="ECO:0007669"/>
    <property type="project" value="UniProtKB-SubCell"/>
</dbReference>
<keyword evidence="6" id="KW-0456">Lyase</keyword>
<feature type="transmembrane region" description="Helical" evidence="7">
    <location>
        <begin position="245"/>
        <end position="263"/>
    </location>
</feature>
<evidence type="ECO:0000256" key="4">
    <source>
        <dbReference type="ARBA" id="ARBA00023136"/>
    </source>
</evidence>
<feature type="transmembrane region" description="Helical" evidence="7">
    <location>
        <begin position="28"/>
        <end position="50"/>
    </location>
</feature>
<dbReference type="KEGG" id="rul:UC8_52280"/>
<proteinExistence type="predicted"/>
<feature type="transmembrane region" description="Helical" evidence="7">
    <location>
        <begin position="92"/>
        <end position="115"/>
    </location>
</feature>
<dbReference type="PANTHER" id="PTHR12639:SF7">
    <property type="entry name" value="HTTM DOMAIN-CONTAINING PROTEIN"/>
    <property type="match status" value="1"/>
</dbReference>
<evidence type="ECO:0000256" key="3">
    <source>
        <dbReference type="ARBA" id="ARBA00022989"/>
    </source>
</evidence>
<keyword evidence="5" id="KW-1015">Disulfide bond</keyword>
<evidence type="ECO:0000256" key="5">
    <source>
        <dbReference type="ARBA" id="ARBA00023157"/>
    </source>
</evidence>
<dbReference type="Pfam" id="PF22777">
    <property type="entry name" value="VKGC_lumenal_dom"/>
    <property type="match status" value="1"/>
</dbReference>
<evidence type="ECO:0000313" key="10">
    <source>
        <dbReference type="Proteomes" id="UP000325286"/>
    </source>
</evidence>
<protein>
    <submittedName>
        <fullName evidence="9">Vitamin K-dependent gamma-carboxylase</fullName>
    </submittedName>
</protein>
<accession>A0A5B9R8Z0</accession>
<dbReference type="AlphaFoldDB" id="A0A5B9R8Z0"/>
<name>A0A5B9R8Z0_9BACT</name>
<evidence type="ECO:0000313" key="9">
    <source>
        <dbReference type="EMBL" id="QEG43183.1"/>
    </source>
</evidence>
<keyword evidence="3 7" id="KW-1133">Transmembrane helix</keyword>
<evidence type="ECO:0000256" key="1">
    <source>
        <dbReference type="ARBA" id="ARBA00004127"/>
    </source>
</evidence>
<dbReference type="InterPro" id="IPR007782">
    <property type="entry name" value="VKG_COase"/>
</dbReference>
<evidence type="ECO:0000256" key="6">
    <source>
        <dbReference type="ARBA" id="ARBA00023239"/>
    </source>
</evidence>
<dbReference type="Proteomes" id="UP000325286">
    <property type="component" value="Chromosome"/>
</dbReference>
<feature type="domain" description="HTTM-like" evidence="8">
    <location>
        <begin position="23"/>
        <end position="282"/>
    </location>
</feature>
<dbReference type="GO" id="GO:0008488">
    <property type="term" value="F:gamma-glutamyl carboxylase activity"/>
    <property type="evidence" value="ECO:0007669"/>
    <property type="project" value="InterPro"/>
</dbReference>
<feature type="transmembrane region" description="Helical" evidence="7">
    <location>
        <begin position="164"/>
        <end position="186"/>
    </location>
</feature>
<dbReference type="InterPro" id="IPR053934">
    <property type="entry name" value="HTTM_dom"/>
</dbReference>
<feature type="transmembrane region" description="Helical" evidence="7">
    <location>
        <begin position="127"/>
        <end position="143"/>
    </location>
</feature>
<keyword evidence="4 7" id="KW-0472">Membrane</keyword>
<organism evidence="9 10">
    <name type="scientific">Roseimaritima ulvae</name>
    <dbReference type="NCBI Taxonomy" id="980254"/>
    <lineage>
        <taxon>Bacteria</taxon>
        <taxon>Pseudomonadati</taxon>
        <taxon>Planctomycetota</taxon>
        <taxon>Planctomycetia</taxon>
        <taxon>Pirellulales</taxon>
        <taxon>Pirellulaceae</taxon>
        <taxon>Roseimaritima</taxon>
    </lineage>
</organism>
<keyword evidence="10" id="KW-1185">Reference proteome</keyword>
<gene>
    <name evidence="9" type="ORF">UC8_52280</name>
</gene>
<dbReference type="EMBL" id="CP042914">
    <property type="protein sequence ID" value="QEG43183.1"/>
    <property type="molecule type" value="Genomic_DNA"/>
</dbReference>
<dbReference type="PANTHER" id="PTHR12639">
    <property type="entry name" value="VITAMIN K-DEPENDENT GAMMA-CARBOXYLASE"/>
    <property type="match status" value="1"/>
</dbReference>
<dbReference type="Pfam" id="PF05090">
    <property type="entry name" value="HTTM"/>
    <property type="match status" value="1"/>
</dbReference>
<reference evidence="9 10" key="1">
    <citation type="submission" date="2019-08" db="EMBL/GenBank/DDBJ databases">
        <title>Deep-cultivation of Planctomycetes and their phenomic and genomic characterization uncovers novel biology.</title>
        <authorList>
            <person name="Wiegand S."/>
            <person name="Jogler M."/>
            <person name="Boedeker C."/>
            <person name="Pinto D."/>
            <person name="Vollmers J."/>
            <person name="Rivas-Marin E."/>
            <person name="Kohn T."/>
            <person name="Peeters S.H."/>
            <person name="Heuer A."/>
            <person name="Rast P."/>
            <person name="Oberbeckmann S."/>
            <person name="Bunk B."/>
            <person name="Jeske O."/>
            <person name="Meyerdierks A."/>
            <person name="Storesund J.E."/>
            <person name="Kallscheuer N."/>
            <person name="Luecker S."/>
            <person name="Lage O.M."/>
            <person name="Pohl T."/>
            <person name="Merkel B.J."/>
            <person name="Hornburger P."/>
            <person name="Mueller R.-W."/>
            <person name="Bruemmer F."/>
            <person name="Labrenz M."/>
            <person name="Spormann A.M."/>
            <person name="Op den Camp H."/>
            <person name="Overmann J."/>
            <person name="Amann R."/>
            <person name="Jetten M.S.M."/>
            <person name="Mascher T."/>
            <person name="Medema M.H."/>
            <person name="Devos D.P."/>
            <person name="Kaster A.-K."/>
            <person name="Ovreas L."/>
            <person name="Rohde M."/>
            <person name="Galperin M.Y."/>
            <person name="Jogler C."/>
        </authorList>
    </citation>
    <scope>NUCLEOTIDE SEQUENCE [LARGE SCALE GENOMIC DNA]</scope>
    <source>
        <strain evidence="9 10">UC8</strain>
    </source>
</reference>
<dbReference type="InterPro" id="IPR053935">
    <property type="entry name" value="VKGC_lumenal_dom"/>
</dbReference>
<dbReference type="GO" id="GO:0019842">
    <property type="term" value="F:vitamin binding"/>
    <property type="evidence" value="ECO:0007669"/>
    <property type="project" value="TreeGrafter"/>
</dbReference>
<feature type="transmembrane region" description="Helical" evidence="7">
    <location>
        <begin position="206"/>
        <end position="233"/>
    </location>
</feature>
<dbReference type="InterPro" id="IPR011020">
    <property type="entry name" value="HTTM-like"/>
</dbReference>
<dbReference type="SMART" id="SM00752">
    <property type="entry name" value="HTTM"/>
    <property type="match status" value="1"/>
</dbReference>
<evidence type="ECO:0000259" key="8">
    <source>
        <dbReference type="SMART" id="SM00752"/>
    </source>
</evidence>